<evidence type="ECO:0000259" key="5">
    <source>
        <dbReference type="Pfam" id="PF00266"/>
    </source>
</evidence>
<evidence type="ECO:0000256" key="4">
    <source>
        <dbReference type="RuleBase" id="RU004504"/>
    </source>
</evidence>
<dbReference type="AlphaFoldDB" id="A0A2S5DBL8"/>
<dbReference type="InterPro" id="IPR015422">
    <property type="entry name" value="PyrdxlP-dep_Trfase_small"/>
</dbReference>
<evidence type="ECO:0000313" key="7">
    <source>
        <dbReference type="Proteomes" id="UP000237082"/>
    </source>
</evidence>
<dbReference type="OrthoDB" id="9764293at2"/>
<dbReference type="InterPro" id="IPR015424">
    <property type="entry name" value="PyrdxlP-dep_Trfase"/>
</dbReference>
<gene>
    <name evidence="6" type="ORF">C2I19_18445</name>
</gene>
<name>A0A2S5DBL8_9NEIS</name>
<dbReference type="Gene3D" id="3.40.640.10">
    <property type="entry name" value="Type I PLP-dependent aspartate aminotransferase-like (Major domain)"/>
    <property type="match status" value="1"/>
</dbReference>
<dbReference type="EMBL" id="PQWB01000121">
    <property type="protein sequence ID" value="POZ60463.1"/>
    <property type="molecule type" value="Genomic_DNA"/>
</dbReference>
<comment type="caution">
    <text evidence="6">The sequence shown here is derived from an EMBL/GenBank/DDBJ whole genome shotgun (WGS) entry which is preliminary data.</text>
</comment>
<keyword evidence="2" id="KW-0663">Pyridoxal phosphate</keyword>
<dbReference type="Gene3D" id="3.90.1150.10">
    <property type="entry name" value="Aspartate Aminotransferase, domain 1"/>
    <property type="match status" value="1"/>
</dbReference>
<dbReference type="InterPro" id="IPR020578">
    <property type="entry name" value="Aminotrans_V_PyrdxlP_BS"/>
</dbReference>
<dbReference type="InterPro" id="IPR000192">
    <property type="entry name" value="Aminotrans_V_dom"/>
</dbReference>
<protein>
    <submittedName>
        <fullName evidence="6">Aminotransferase</fullName>
    </submittedName>
</protein>
<keyword evidence="6" id="KW-0808">Transferase</keyword>
<organism evidence="6 7">
    <name type="scientific">Chromobacterium alticapitis</name>
    <dbReference type="NCBI Taxonomy" id="2073169"/>
    <lineage>
        <taxon>Bacteria</taxon>
        <taxon>Pseudomonadati</taxon>
        <taxon>Pseudomonadota</taxon>
        <taxon>Betaproteobacteria</taxon>
        <taxon>Neisseriales</taxon>
        <taxon>Chromobacteriaceae</taxon>
        <taxon>Chromobacterium</taxon>
    </lineage>
</organism>
<evidence type="ECO:0000313" key="6">
    <source>
        <dbReference type="EMBL" id="POZ60463.1"/>
    </source>
</evidence>
<dbReference type="SUPFAM" id="SSF53383">
    <property type="entry name" value="PLP-dependent transferases"/>
    <property type="match status" value="1"/>
</dbReference>
<comment type="cofactor">
    <cofactor evidence="1 4">
        <name>pyridoxal 5'-phosphate</name>
        <dbReference type="ChEBI" id="CHEBI:597326"/>
    </cofactor>
</comment>
<reference evidence="7" key="1">
    <citation type="submission" date="2018-02" db="EMBL/GenBank/DDBJ databases">
        <authorList>
            <person name="O'Hara-Hanley K."/>
            <person name="Soby S."/>
        </authorList>
    </citation>
    <scope>NUCLEOTIDE SEQUENCE [LARGE SCALE GENOMIC DNA]</scope>
    <source>
        <strain evidence="7">MWU14-2602</strain>
    </source>
</reference>
<keyword evidence="7" id="KW-1185">Reference proteome</keyword>
<dbReference type="PROSITE" id="PS00595">
    <property type="entry name" value="AA_TRANSFER_CLASS_5"/>
    <property type="match status" value="1"/>
</dbReference>
<dbReference type="RefSeq" id="WP_103904091.1">
    <property type="nucleotide sequence ID" value="NZ_PQWB01000121.1"/>
</dbReference>
<proteinExistence type="inferred from homology"/>
<feature type="domain" description="Aminotransferase class V" evidence="5">
    <location>
        <begin position="24"/>
        <end position="387"/>
    </location>
</feature>
<sequence>MQPFSPSVLHALRAATPGLENSAYFNYAAQAPVSAKTLAVAQRLQNEESARWPHLGAPMREQTEIARTALAALLSADRDEIALTGGNSHGWGLAFAAMGPWRAGDRILVGRHEWGGNLAAMALCAGQAGARIETIPCDAQGAVDAAALEAMLDARVKMIALTWLPANGGLINPAAAIGRIARRHGIPYFIDAAQAVGQLPIDVEKLGCDVLSGAGRKALRGPKGTGFLYVRRDFLPRLSPVFADRLSALTDQDGAASWRAGAARFENAEASQALHGGLANAVEEALALGLENIRAATDAAAQSLRARLAAIPGVAMADLGRDHSGLVSFQMDGIAADAAARRLAERGVTVAASPAFYTPLDMQSRRLDQLIRASVSYLTLDEEIERLANAVETLRR</sequence>
<keyword evidence="6" id="KW-0032">Aminotransferase</keyword>
<evidence type="ECO:0000256" key="3">
    <source>
        <dbReference type="RuleBase" id="RU004075"/>
    </source>
</evidence>
<evidence type="ECO:0000256" key="2">
    <source>
        <dbReference type="ARBA" id="ARBA00022898"/>
    </source>
</evidence>
<dbReference type="GO" id="GO:0008483">
    <property type="term" value="F:transaminase activity"/>
    <property type="evidence" value="ECO:0007669"/>
    <property type="project" value="UniProtKB-KW"/>
</dbReference>
<dbReference type="PANTHER" id="PTHR43586">
    <property type="entry name" value="CYSTEINE DESULFURASE"/>
    <property type="match status" value="1"/>
</dbReference>
<dbReference type="InterPro" id="IPR015421">
    <property type="entry name" value="PyrdxlP-dep_Trfase_major"/>
</dbReference>
<evidence type="ECO:0000256" key="1">
    <source>
        <dbReference type="ARBA" id="ARBA00001933"/>
    </source>
</evidence>
<dbReference type="PANTHER" id="PTHR43586:SF24">
    <property type="entry name" value="BLR4730 PROTEIN"/>
    <property type="match status" value="1"/>
</dbReference>
<comment type="similarity">
    <text evidence="3">Belongs to the class-V pyridoxal-phosphate-dependent aminotransferase family.</text>
</comment>
<accession>A0A2S5DBL8</accession>
<dbReference type="Proteomes" id="UP000237082">
    <property type="component" value="Unassembled WGS sequence"/>
</dbReference>
<dbReference type="Pfam" id="PF00266">
    <property type="entry name" value="Aminotran_5"/>
    <property type="match status" value="1"/>
</dbReference>